<evidence type="ECO:0000256" key="1">
    <source>
        <dbReference type="SAM" id="Phobius"/>
    </source>
</evidence>
<gene>
    <name evidence="2" type="ORF">B0I10_1195</name>
</gene>
<protein>
    <submittedName>
        <fullName evidence="2">Uncharacterized protein</fullName>
    </submittedName>
</protein>
<dbReference type="AlphaFoldDB" id="A0A328WMT3"/>
<keyword evidence="1" id="KW-1133">Transmembrane helix</keyword>
<evidence type="ECO:0000313" key="3">
    <source>
        <dbReference type="Proteomes" id="UP000249518"/>
    </source>
</evidence>
<evidence type="ECO:0000313" key="2">
    <source>
        <dbReference type="EMBL" id="RAR46446.1"/>
    </source>
</evidence>
<feature type="transmembrane region" description="Helical" evidence="1">
    <location>
        <begin position="6"/>
        <end position="26"/>
    </location>
</feature>
<keyword evidence="1" id="KW-0812">Transmembrane</keyword>
<dbReference type="EMBL" id="QLSV01000019">
    <property type="protein sequence ID" value="RAR46446.1"/>
    <property type="molecule type" value="Genomic_DNA"/>
</dbReference>
<organism evidence="2 3">
    <name type="scientific">Flavobacterium lacus</name>
    <dbReference type="NCBI Taxonomy" id="1353778"/>
    <lineage>
        <taxon>Bacteria</taxon>
        <taxon>Pseudomonadati</taxon>
        <taxon>Bacteroidota</taxon>
        <taxon>Flavobacteriia</taxon>
        <taxon>Flavobacteriales</taxon>
        <taxon>Flavobacteriaceae</taxon>
        <taxon>Flavobacterium</taxon>
    </lineage>
</organism>
<proteinExistence type="predicted"/>
<accession>A0A328WMT3</accession>
<keyword evidence="3" id="KW-1185">Reference proteome</keyword>
<sequence>MQILNILSLIATFAVAQVLFYLIFKITFNKVQIFNTQILLRIKLKHILSFTISTLLLMKYTTFYIPF</sequence>
<reference evidence="2 3" key="1">
    <citation type="submission" date="2018-06" db="EMBL/GenBank/DDBJ databases">
        <title>Genomic Encyclopedia of Type Strains, Phase III (KMG-III): the genomes of soil and plant-associated and newly described type strains.</title>
        <authorList>
            <person name="Whitman W."/>
        </authorList>
    </citation>
    <scope>NUCLEOTIDE SEQUENCE [LARGE SCALE GENOMIC DNA]</scope>
    <source>
        <strain evidence="2 3">CGMCC 1.12504</strain>
    </source>
</reference>
<dbReference type="Proteomes" id="UP000249518">
    <property type="component" value="Unassembled WGS sequence"/>
</dbReference>
<keyword evidence="1" id="KW-0472">Membrane</keyword>
<name>A0A328WMT3_9FLAO</name>
<comment type="caution">
    <text evidence="2">The sequence shown here is derived from an EMBL/GenBank/DDBJ whole genome shotgun (WGS) entry which is preliminary data.</text>
</comment>
<feature type="transmembrane region" description="Helical" evidence="1">
    <location>
        <begin position="47"/>
        <end position="65"/>
    </location>
</feature>